<sequence>MKPFDSQKDVRGARYERSLFASGMTPQVKICGLKRVEEALACVEFGASAVGCVFYPPSPRFVSDEEARAVCSVLPPEVCGVGVFVDASFRDIMKKVERCGLKGIQLHGRESPEFVMRLLQEGLLVIKGVYVNGIPSLEAAESFGASAYLVECGGGALPGGNALQWDWGAALDFSRKHPTVLAGGLNPENVAQAIGAASPDAVDVSSGVEAEPGRKDMDKVKRFLEAVSRSTCSRKPRRIFK</sequence>
<comment type="caution">
    <text evidence="11">The sequence shown here is derived from an EMBL/GenBank/DDBJ whole genome shotgun (WGS) entry which is preliminary data.</text>
</comment>
<comment type="pathway">
    <text evidence="2 9">Amino-acid biosynthesis; L-tryptophan biosynthesis; L-tryptophan from chorismate: step 3/5.</text>
</comment>
<keyword evidence="5 9" id="KW-0028">Amino-acid biosynthesis</keyword>
<dbReference type="CDD" id="cd00405">
    <property type="entry name" value="PRAI"/>
    <property type="match status" value="1"/>
</dbReference>
<organism evidence="11 12">
    <name type="scientific">Desulforhabdus amnigena</name>
    <dbReference type="NCBI Taxonomy" id="40218"/>
    <lineage>
        <taxon>Bacteria</taxon>
        <taxon>Pseudomonadati</taxon>
        <taxon>Thermodesulfobacteriota</taxon>
        <taxon>Syntrophobacteria</taxon>
        <taxon>Syntrophobacterales</taxon>
        <taxon>Syntrophobacteraceae</taxon>
        <taxon>Desulforhabdus</taxon>
    </lineage>
</organism>
<accession>A0A9W6FU32</accession>
<keyword evidence="12" id="KW-1185">Reference proteome</keyword>
<dbReference type="EMBL" id="BSDR01000001">
    <property type="protein sequence ID" value="GLI34901.1"/>
    <property type="molecule type" value="Genomic_DNA"/>
</dbReference>
<keyword evidence="6 9" id="KW-0822">Tryptophan biosynthesis</keyword>
<dbReference type="AlphaFoldDB" id="A0A9W6FU32"/>
<dbReference type="PANTHER" id="PTHR42894:SF1">
    <property type="entry name" value="N-(5'-PHOSPHORIBOSYL)ANTHRANILATE ISOMERASE"/>
    <property type="match status" value="1"/>
</dbReference>
<dbReference type="InterPro" id="IPR001240">
    <property type="entry name" value="PRAI_dom"/>
</dbReference>
<dbReference type="InterPro" id="IPR013785">
    <property type="entry name" value="Aldolase_TIM"/>
</dbReference>
<protein>
    <recommendedName>
        <fullName evidence="4 9">N-(5'-phosphoribosyl)anthranilate isomerase</fullName>
        <shortName evidence="9">PRAI</shortName>
        <ecNumber evidence="3 9">5.3.1.24</ecNumber>
    </recommendedName>
</protein>
<evidence type="ECO:0000313" key="11">
    <source>
        <dbReference type="EMBL" id="GLI34901.1"/>
    </source>
</evidence>
<evidence type="ECO:0000256" key="3">
    <source>
        <dbReference type="ARBA" id="ARBA00012572"/>
    </source>
</evidence>
<gene>
    <name evidence="9 11" type="primary">trpF</name>
    <name evidence="11" type="ORF">DAMNIGENAA_23340</name>
</gene>
<evidence type="ECO:0000313" key="12">
    <source>
        <dbReference type="Proteomes" id="UP001144372"/>
    </source>
</evidence>
<dbReference type="EC" id="5.3.1.24" evidence="3 9"/>
<keyword evidence="7 9" id="KW-0057">Aromatic amino acid biosynthesis</keyword>
<keyword evidence="8 9" id="KW-0413">Isomerase</keyword>
<dbReference type="Pfam" id="PF00697">
    <property type="entry name" value="PRAI"/>
    <property type="match status" value="1"/>
</dbReference>
<comment type="catalytic activity">
    <reaction evidence="1 9">
        <text>N-(5-phospho-beta-D-ribosyl)anthranilate = 1-(2-carboxyphenylamino)-1-deoxy-D-ribulose 5-phosphate</text>
        <dbReference type="Rhea" id="RHEA:21540"/>
        <dbReference type="ChEBI" id="CHEBI:18277"/>
        <dbReference type="ChEBI" id="CHEBI:58613"/>
        <dbReference type="EC" id="5.3.1.24"/>
    </reaction>
</comment>
<dbReference type="GO" id="GO:0004640">
    <property type="term" value="F:phosphoribosylanthranilate isomerase activity"/>
    <property type="evidence" value="ECO:0007669"/>
    <property type="project" value="UniProtKB-UniRule"/>
</dbReference>
<dbReference type="RefSeq" id="WP_281794363.1">
    <property type="nucleotide sequence ID" value="NZ_BSDR01000001.1"/>
</dbReference>
<evidence type="ECO:0000256" key="8">
    <source>
        <dbReference type="ARBA" id="ARBA00023235"/>
    </source>
</evidence>
<evidence type="ECO:0000256" key="1">
    <source>
        <dbReference type="ARBA" id="ARBA00001164"/>
    </source>
</evidence>
<evidence type="ECO:0000256" key="9">
    <source>
        <dbReference type="HAMAP-Rule" id="MF_00135"/>
    </source>
</evidence>
<dbReference type="InterPro" id="IPR044643">
    <property type="entry name" value="TrpF_fam"/>
</dbReference>
<feature type="domain" description="N-(5'phosphoribosyl) anthranilate isomerase (PRAI)" evidence="10">
    <location>
        <begin position="28"/>
        <end position="225"/>
    </location>
</feature>
<evidence type="ECO:0000256" key="4">
    <source>
        <dbReference type="ARBA" id="ARBA00022272"/>
    </source>
</evidence>
<dbReference type="Gene3D" id="3.20.20.70">
    <property type="entry name" value="Aldolase class I"/>
    <property type="match status" value="1"/>
</dbReference>
<name>A0A9W6FU32_9BACT</name>
<comment type="similarity">
    <text evidence="9">Belongs to the TrpF family.</text>
</comment>
<evidence type="ECO:0000256" key="2">
    <source>
        <dbReference type="ARBA" id="ARBA00004664"/>
    </source>
</evidence>
<evidence type="ECO:0000256" key="5">
    <source>
        <dbReference type="ARBA" id="ARBA00022605"/>
    </source>
</evidence>
<dbReference type="GO" id="GO:0000162">
    <property type="term" value="P:L-tryptophan biosynthetic process"/>
    <property type="evidence" value="ECO:0007669"/>
    <property type="project" value="UniProtKB-UniRule"/>
</dbReference>
<evidence type="ECO:0000256" key="6">
    <source>
        <dbReference type="ARBA" id="ARBA00022822"/>
    </source>
</evidence>
<evidence type="ECO:0000256" key="7">
    <source>
        <dbReference type="ARBA" id="ARBA00023141"/>
    </source>
</evidence>
<dbReference type="SUPFAM" id="SSF51366">
    <property type="entry name" value="Ribulose-phoshate binding barrel"/>
    <property type="match status" value="1"/>
</dbReference>
<dbReference type="Proteomes" id="UP001144372">
    <property type="component" value="Unassembled WGS sequence"/>
</dbReference>
<dbReference type="InterPro" id="IPR011060">
    <property type="entry name" value="RibuloseP-bd_barrel"/>
</dbReference>
<dbReference type="HAMAP" id="MF_00135">
    <property type="entry name" value="PRAI"/>
    <property type="match status" value="1"/>
</dbReference>
<reference evidence="11" key="1">
    <citation type="submission" date="2022-12" db="EMBL/GenBank/DDBJ databases">
        <title>Reference genome sequencing for broad-spectrum identification of bacterial and archaeal isolates by mass spectrometry.</title>
        <authorList>
            <person name="Sekiguchi Y."/>
            <person name="Tourlousse D.M."/>
        </authorList>
    </citation>
    <scope>NUCLEOTIDE SEQUENCE</scope>
    <source>
        <strain evidence="11">ASRB1</strain>
    </source>
</reference>
<proteinExistence type="inferred from homology"/>
<dbReference type="PANTHER" id="PTHR42894">
    <property type="entry name" value="N-(5'-PHOSPHORIBOSYL)ANTHRANILATE ISOMERASE"/>
    <property type="match status" value="1"/>
</dbReference>
<evidence type="ECO:0000259" key="10">
    <source>
        <dbReference type="Pfam" id="PF00697"/>
    </source>
</evidence>